<evidence type="ECO:0000313" key="5">
    <source>
        <dbReference type="Proteomes" id="UP000238825"/>
    </source>
</evidence>
<evidence type="ECO:0000313" key="3">
    <source>
        <dbReference type="EMBL" id="SUV15690.1"/>
    </source>
</evidence>
<reference evidence="3 6" key="3">
    <citation type="submission" date="2018-06" db="EMBL/GenBank/DDBJ databases">
        <authorList>
            <consortium name="Pathogen Informatics"/>
            <person name="Doyle S."/>
        </authorList>
    </citation>
    <scope>NUCLEOTIDE SEQUENCE [LARGE SCALE GENOMIC DNA]</scope>
    <source>
        <strain evidence="3 6">NCTC10338</strain>
    </source>
</reference>
<dbReference type="SUPFAM" id="SSF53448">
    <property type="entry name" value="Nucleotide-diphospho-sugar transferases"/>
    <property type="match status" value="1"/>
</dbReference>
<dbReference type="RefSeq" id="WP_024362480.1">
    <property type="nucleotide sequence ID" value="NZ_BJNS01000004.1"/>
</dbReference>
<dbReference type="AlphaFoldDB" id="A0A2S5D4L7"/>
<sequence>MRIVAIVQARMGSTRLPGKVLKEVNGKPLLAYQIERMEKASLIDQLVIATTPYGNEGIVNLCNELGIDYFIGSESDVLARYYHAALKYEADVVVRITSDCPLIDPVIINNIIQMYLDNEYDYVSNTQLRTFPRGMDTEVFSMEILTEAFMNASLEYEREHVTPYFYLNSTKFNIGQYTLESEDHSNLRLTVDTPEDLELISILLNDLYPKNPDFDLDILLEKLTKEPALIKINEHIEQKKLGE</sequence>
<keyword evidence="2" id="KW-0808">Transferase</keyword>
<gene>
    <name evidence="2" type="primary">kdsB</name>
    <name evidence="1" type="ORF">LS41612_19555</name>
    <name evidence="2" type="ORF">LYSIN_02809</name>
    <name evidence="3" type="ORF">NCTC10338_00759</name>
</gene>
<dbReference type="Pfam" id="PF02348">
    <property type="entry name" value="CTP_transf_3"/>
    <property type="match status" value="1"/>
</dbReference>
<dbReference type="EMBL" id="CP019980">
    <property type="protein sequence ID" value="AVK98344.1"/>
    <property type="molecule type" value="Genomic_DNA"/>
</dbReference>
<name>A0A2S5D4L7_LYSSH</name>
<organism evidence="2 4">
    <name type="scientific">Lysinibacillus sphaericus</name>
    <name type="common">Bacillus sphaericus</name>
    <dbReference type="NCBI Taxonomy" id="1421"/>
    <lineage>
        <taxon>Bacteria</taxon>
        <taxon>Bacillati</taxon>
        <taxon>Bacillota</taxon>
        <taxon>Bacilli</taxon>
        <taxon>Bacillales</taxon>
        <taxon>Bacillaceae</taxon>
        <taxon>Lysinibacillus</taxon>
    </lineage>
</organism>
<dbReference type="GO" id="GO:0005829">
    <property type="term" value="C:cytosol"/>
    <property type="evidence" value="ECO:0007669"/>
    <property type="project" value="TreeGrafter"/>
</dbReference>
<dbReference type="Proteomes" id="UP000238825">
    <property type="component" value="Chromosome"/>
</dbReference>
<reference evidence="1 5" key="1">
    <citation type="submission" date="2017-03" db="EMBL/GenBank/DDBJ databases">
        <title>The whole genome sequencing and assembly of Lysinibacillus sphaericus DSM 28T strain.</title>
        <authorList>
            <person name="Lee Y.-J."/>
            <person name="Yi H."/>
            <person name="Bahn Y.-S."/>
            <person name="Kim J.F."/>
            <person name="Lee D.-W."/>
        </authorList>
    </citation>
    <scope>NUCLEOTIDE SEQUENCE [LARGE SCALE GENOMIC DNA]</scope>
    <source>
        <strain evidence="1 5">DSM 28</strain>
    </source>
</reference>
<dbReference type="GO" id="GO:0008690">
    <property type="term" value="F:3-deoxy-manno-octulosonate cytidylyltransferase activity"/>
    <property type="evidence" value="ECO:0007669"/>
    <property type="project" value="UniProtKB-EC"/>
</dbReference>
<dbReference type="GeneID" id="48278408"/>
<reference evidence="2 4" key="2">
    <citation type="submission" date="2017-11" db="EMBL/GenBank/DDBJ databases">
        <title>Genome sequence of Lysinibacillus sphaericus, a lignin-degrading bacteria isolated from municipal solid waste soil.</title>
        <authorList>
            <person name="Persinoti G.F."/>
            <person name="Paixao D.A."/>
            <person name="Bugg T.D."/>
            <person name="Squina F.M."/>
        </authorList>
    </citation>
    <scope>NUCLEOTIDE SEQUENCE [LARGE SCALE GENOMIC DNA]</scope>
    <source>
        <strain evidence="2 4">A1</strain>
    </source>
</reference>
<dbReference type="EMBL" id="UFSZ01000001">
    <property type="protein sequence ID" value="SUV15690.1"/>
    <property type="molecule type" value="Genomic_DNA"/>
</dbReference>
<dbReference type="EMBL" id="PGLV01000001">
    <property type="protein sequence ID" value="POZ58025.1"/>
    <property type="molecule type" value="Genomic_DNA"/>
</dbReference>
<dbReference type="Proteomes" id="UP000255295">
    <property type="component" value="Unassembled WGS sequence"/>
</dbReference>
<dbReference type="Gene3D" id="3.90.550.10">
    <property type="entry name" value="Spore Coat Polysaccharide Biosynthesis Protein SpsA, Chain A"/>
    <property type="match status" value="1"/>
</dbReference>
<dbReference type="CDD" id="cd02518">
    <property type="entry name" value="GT2_SpsF"/>
    <property type="match status" value="1"/>
</dbReference>
<protein>
    <submittedName>
        <fullName evidence="2">3-deoxy-manno-octulosonate cytidylyltransferase</fullName>
    </submittedName>
    <submittedName>
        <fullName evidence="1">Acylneuraminate cytidylyltransferase</fullName>
        <ecNumber evidence="2 3">2.7.7.38</ecNumber>
    </submittedName>
</protein>
<dbReference type="Proteomes" id="UP000237319">
    <property type="component" value="Unassembled WGS sequence"/>
</dbReference>
<evidence type="ECO:0000313" key="2">
    <source>
        <dbReference type="EMBL" id="POZ58025.1"/>
    </source>
</evidence>
<dbReference type="InterPro" id="IPR029044">
    <property type="entry name" value="Nucleotide-diphossugar_trans"/>
</dbReference>
<proteinExistence type="predicted"/>
<dbReference type="PANTHER" id="PTHR42866">
    <property type="entry name" value="3-DEOXY-MANNO-OCTULOSONATE CYTIDYLYLTRANSFERASE"/>
    <property type="match status" value="1"/>
</dbReference>
<accession>A0A2S5D4L7</accession>
<dbReference type="InterPro" id="IPR003329">
    <property type="entry name" value="Cytidylyl_trans"/>
</dbReference>
<dbReference type="PANTHER" id="PTHR42866:SF1">
    <property type="entry name" value="SPORE COAT POLYSACCHARIDE BIOSYNTHESIS PROTEIN SPSF"/>
    <property type="match status" value="1"/>
</dbReference>
<keyword evidence="4" id="KW-1185">Reference proteome</keyword>
<evidence type="ECO:0000313" key="6">
    <source>
        <dbReference type="Proteomes" id="UP000255295"/>
    </source>
</evidence>
<evidence type="ECO:0000313" key="1">
    <source>
        <dbReference type="EMBL" id="AVK98344.1"/>
    </source>
</evidence>
<evidence type="ECO:0000313" key="4">
    <source>
        <dbReference type="Proteomes" id="UP000237319"/>
    </source>
</evidence>
<keyword evidence="2" id="KW-0548">Nucleotidyltransferase</keyword>
<dbReference type="EC" id="2.7.7.38" evidence="2 3"/>